<dbReference type="GO" id="GO:0003677">
    <property type="term" value="F:DNA binding"/>
    <property type="evidence" value="ECO:0007669"/>
    <property type="project" value="InterPro"/>
</dbReference>
<keyword evidence="3" id="KW-1185">Reference proteome</keyword>
<dbReference type="CDD" id="cd00093">
    <property type="entry name" value="HTH_XRE"/>
    <property type="match status" value="1"/>
</dbReference>
<dbReference type="SUPFAM" id="SSF47413">
    <property type="entry name" value="lambda repressor-like DNA-binding domains"/>
    <property type="match status" value="1"/>
</dbReference>
<organism evidence="2 3">
    <name type="scientific">Paenibacillus lautus</name>
    <name type="common">Bacillus lautus</name>
    <dbReference type="NCBI Taxonomy" id="1401"/>
    <lineage>
        <taxon>Bacteria</taxon>
        <taxon>Bacillati</taxon>
        <taxon>Bacillota</taxon>
        <taxon>Bacilli</taxon>
        <taxon>Bacillales</taxon>
        <taxon>Paenibacillaceae</taxon>
        <taxon>Paenibacillus</taxon>
    </lineage>
</organism>
<dbReference type="PROSITE" id="PS50943">
    <property type="entry name" value="HTH_CROC1"/>
    <property type="match status" value="1"/>
</dbReference>
<dbReference type="SMART" id="SM00530">
    <property type="entry name" value="HTH_XRE"/>
    <property type="match status" value="1"/>
</dbReference>
<dbReference type="EMBL" id="CP032412">
    <property type="protein sequence ID" value="AYB47113.1"/>
    <property type="molecule type" value="Genomic_DNA"/>
</dbReference>
<sequence length="72" mass="8609">MAFSQGRCLLKQRLAERRMTQSELARKTGYSRHLISHYANNRNYMSPSAMKTISYVLRCNMEDLYDWVWSDQ</sequence>
<dbReference type="InterPro" id="IPR010982">
    <property type="entry name" value="Lambda_DNA-bd_dom_sf"/>
</dbReference>
<proteinExistence type="predicted"/>
<dbReference type="AlphaFoldDB" id="A0A385TU46"/>
<feature type="domain" description="HTH cro/C1-type" evidence="1">
    <location>
        <begin position="10"/>
        <end position="64"/>
    </location>
</feature>
<reference evidence="2 3" key="1">
    <citation type="submission" date="2018-09" db="EMBL/GenBank/DDBJ databases">
        <title>Genome Sequence of Paenibacillus lautus Strain E7593-69, Azo Dye-Degrading Bacteria, Isolated from Commercial Tattoo Inks.</title>
        <authorList>
            <person name="Nho S.W."/>
            <person name="Kim S.-J."/>
            <person name="Kweon O."/>
            <person name="Cerniglia C.E."/>
        </authorList>
    </citation>
    <scope>NUCLEOTIDE SEQUENCE [LARGE SCALE GENOMIC DNA]</scope>
    <source>
        <strain evidence="2 3">E7593-69</strain>
    </source>
</reference>
<name>A0A385TU46_PAELA</name>
<dbReference type="InterPro" id="IPR001387">
    <property type="entry name" value="Cro/C1-type_HTH"/>
</dbReference>
<accession>A0A385TU46</accession>
<evidence type="ECO:0000313" key="3">
    <source>
        <dbReference type="Proteomes" id="UP000266552"/>
    </source>
</evidence>
<evidence type="ECO:0000259" key="1">
    <source>
        <dbReference type="PROSITE" id="PS50943"/>
    </source>
</evidence>
<dbReference type="KEGG" id="plw:D5F53_29135"/>
<evidence type="ECO:0000313" key="2">
    <source>
        <dbReference type="EMBL" id="AYB47113.1"/>
    </source>
</evidence>
<dbReference type="Pfam" id="PF13443">
    <property type="entry name" value="HTH_26"/>
    <property type="match status" value="1"/>
</dbReference>
<gene>
    <name evidence="2" type="ORF">D5F53_29135</name>
</gene>
<dbReference type="Gene3D" id="1.10.260.40">
    <property type="entry name" value="lambda repressor-like DNA-binding domains"/>
    <property type="match status" value="1"/>
</dbReference>
<dbReference type="Proteomes" id="UP000266552">
    <property type="component" value="Chromosome"/>
</dbReference>
<protein>
    <submittedName>
        <fullName evidence="2">XRE family transcriptional regulator</fullName>
    </submittedName>
</protein>